<organism evidence="1 2">
    <name type="scientific">Paramecium sonneborni</name>
    <dbReference type="NCBI Taxonomy" id="65129"/>
    <lineage>
        <taxon>Eukaryota</taxon>
        <taxon>Sar</taxon>
        <taxon>Alveolata</taxon>
        <taxon>Ciliophora</taxon>
        <taxon>Intramacronucleata</taxon>
        <taxon>Oligohymenophorea</taxon>
        <taxon>Peniculida</taxon>
        <taxon>Parameciidae</taxon>
        <taxon>Paramecium</taxon>
    </lineage>
</organism>
<dbReference type="AlphaFoldDB" id="A0A8S1MWQ4"/>
<protein>
    <submittedName>
        <fullName evidence="1">Uncharacterized protein</fullName>
    </submittedName>
</protein>
<proteinExistence type="predicted"/>
<dbReference type="EMBL" id="CAJJDN010000047">
    <property type="protein sequence ID" value="CAD8084808.1"/>
    <property type="molecule type" value="Genomic_DNA"/>
</dbReference>
<sequence>MSCVFCFESNQYVQFISNLQLLFIIQNEKKWTFKVDILESTNQQILQLQQSSNKNQENLQNVIQLCEGDNQYFIYDQQIKLVQDDSFKQGNGLCIIRSSNQLMNILDSASVFSKKPKKESKGKGIEFTHSDFLVKIGEFKKNSKNMMIFSCYYKPFSIIPLKELLDTYYNIYLAYFSQLLSLVNLPDFGTFEQQLKVYKDQLNKFNLDAEYKYNEFFKDQTKKELEMKKNLAKNNVQYIGELILVHHMIGILNIN</sequence>
<gene>
    <name evidence="1" type="ORF">PSON_ATCC_30995.1.T0470190</name>
</gene>
<name>A0A8S1MWQ4_9CILI</name>
<keyword evidence="2" id="KW-1185">Reference proteome</keyword>
<evidence type="ECO:0000313" key="1">
    <source>
        <dbReference type="EMBL" id="CAD8084808.1"/>
    </source>
</evidence>
<dbReference type="Proteomes" id="UP000692954">
    <property type="component" value="Unassembled WGS sequence"/>
</dbReference>
<reference evidence="1" key="1">
    <citation type="submission" date="2021-01" db="EMBL/GenBank/DDBJ databases">
        <authorList>
            <consortium name="Genoscope - CEA"/>
            <person name="William W."/>
        </authorList>
    </citation>
    <scope>NUCLEOTIDE SEQUENCE</scope>
</reference>
<comment type="caution">
    <text evidence="1">The sequence shown here is derived from an EMBL/GenBank/DDBJ whole genome shotgun (WGS) entry which is preliminary data.</text>
</comment>
<accession>A0A8S1MWQ4</accession>
<evidence type="ECO:0000313" key="2">
    <source>
        <dbReference type="Proteomes" id="UP000692954"/>
    </source>
</evidence>
<dbReference type="OrthoDB" id="305891at2759"/>